<dbReference type="EMBL" id="CP036526">
    <property type="protein sequence ID" value="QDT11483.1"/>
    <property type="molecule type" value="Genomic_DNA"/>
</dbReference>
<gene>
    <name evidence="2" type="ORF">K239x_34810</name>
</gene>
<feature type="compositionally biased region" description="Low complexity" evidence="1">
    <location>
        <begin position="198"/>
        <end position="211"/>
    </location>
</feature>
<evidence type="ECO:0000256" key="1">
    <source>
        <dbReference type="SAM" id="MobiDB-lite"/>
    </source>
</evidence>
<evidence type="ECO:0000313" key="2">
    <source>
        <dbReference type="EMBL" id="QDT11483.1"/>
    </source>
</evidence>
<organism evidence="2 3">
    <name type="scientific">Stieleria marina</name>
    <dbReference type="NCBI Taxonomy" id="1930275"/>
    <lineage>
        <taxon>Bacteria</taxon>
        <taxon>Pseudomonadati</taxon>
        <taxon>Planctomycetota</taxon>
        <taxon>Planctomycetia</taxon>
        <taxon>Pirellulales</taxon>
        <taxon>Pirellulaceae</taxon>
        <taxon>Stieleria</taxon>
    </lineage>
</organism>
<name>A0A517NWH3_9BACT</name>
<dbReference type="RefSeq" id="WP_145419309.1">
    <property type="nucleotide sequence ID" value="NZ_CP036526.1"/>
</dbReference>
<dbReference type="AlphaFoldDB" id="A0A517NWH3"/>
<dbReference type="Proteomes" id="UP000319817">
    <property type="component" value="Chromosome"/>
</dbReference>
<sequence>MRNLIVCLLLAAGGILAALPFRHHSDHPIDAPLSGEATGPTQAQLGQSSMDLFVESQQPVKLDGLMPQGLPQWHVPENPQSLPPMPSSFEEVAVPLRLDEQDQQRLSVSATKQRRHQVARQPLGNTAGQSAFATTQPRPLTGSQLSHSPATNRTTRFGSTALDASGQRSQRSVLVPSNSPSTDPSDLATESNHKRSDAASAKLASSSQAMSGTASGGIEGESLLKNSFRREPVTRLPQPQNTNRVRHWIRQPN</sequence>
<feature type="compositionally biased region" description="Polar residues" evidence="1">
    <location>
        <begin position="123"/>
        <end position="158"/>
    </location>
</feature>
<protein>
    <submittedName>
        <fullName evidence="2">Uncharacterized protein</fullName>
    </submittedName>
</protein>
<feature type="compositionally biased region" description="Polar residues" evidence="1">
    <location>
        <begin position="166"/>
        <end position="190"/>
    </location>
</feature>
<feature type="region of interest" description="Disordered" evidence="1">
    <location>
        <begin position="104"/>
        <end position="243"/>
    </location>
</feature>
<proteinExistence type="predicted"/>
<reference evidence="2 3" key="1">
    <citation type="submission" date="2019-02" db="EMBL/GenBank/DDBJ databases">
        <title>Deep-cultivation of Planctomycetes and their phenomic and genomic characterization uncovers novel biology.</title>
        <authorList>
            <person name="Wiegand S."/>
            <person name="Jogler M."/>
            <person name="Boedeker C."/>
            <person name="Pinto D."/>
            <person name="Vollmers J."/>
            <person name="Rivas-Marin E."/>
            <person name="Kohn T."/>
            <person name="Peeters S.H."/>
            <person name="Heuer A."/>
            <person name="Rast P."/>
            <person name="Oberbeckmann S."/>
            <person name="Bunk B."/>
            <person name="Jeske O."/>
            <person name="Meyerdierks A."/>
            <person name="Storesund J.E."/>
            <person name="Kallscheuer N."/>
            <person name="Luecker S."/>
            <person name="Lage O.M."/>
            <person name="Pohl T."/>
            <person name="Merkel B.J."/>
            <person name="Hornburger P."/>
            <person name="Mueller R.-W."/>
            <person name="Bruemmer F."/>
            <person name="Labrenz M."/>
            <person name="Spormann A.M."/>
            <person name="Op den Camp H."/>
            <person name="Overmann J."/>
            <person name="Amann R."/>
            <person name="Jetten M.S.M."/>
            <person name="Mascher T."/>
            <person name="Medema M.H."/>
            <person name="Devos D.P."/>
            <person name="Kaster A.-K."/>
            <person name="Ovreas L."/>
            <person name="Rohde M."/>
            <person name="Galperin M.Y."/>
            <person name="Jogler C."/>
        </authorList>
    </citation>
    <scope>NUCLEOTIDE SEQUENCE [LARGE SCALE GENOMIC DNA]</scope>
    <source>
        <strain evidence="2 3">K23_9</strain>
    </source>
</reference>
<keyword evidence="3" id="KW-1185">Reference proteome</keyword>
<evidence type="ECO:0000313" key="3">
    <source>
        <dbReference type="Proteomes" id="UP000319817"/>
    </source>
</evidence>
<accession>A0A517NWH3</accession>